<sequence length="119" mass="13137">MNRVIIAGSRTFNDYELLKRTCDVIFSNFTGGVMAVVSGGAKGADSLGERYAQERGLKILSHLPDWQKHGRSAGIIRNKEMADNAEGLIAFWDGKSRGTFQMIDYAKRKGLMVHTVMVG</sequence>
<dbReference type="InterPro" id="IPR019627">
    <property type="entry name" value="YAcAr"/>
</dbReference>
<dbReference type="Gene3D" id="3.40.50.450">
    <property type="match status" value="1"/>
</dbReference>
<dbReference type="Pfam" id="PF10686">
    <property type="entry name" value="YAcAr"/>
    <property type="match status" value="1"/>
</dbReference>
<organism evidence="2 3">
    <name type="scientific">Bacteroides uniformis</name>
    <dbReference type="NCBI Taxonomy" id="820"/>
    <lineage>
        <taxon>Bacteria</taxon>
        <taxon>Pseudomonadati</taxon>
        <taxon>Bacteroidota</taxon>
        <taxon>Bacteroidia</taxon>
        <taxon>Bacteroidales</taxon>
        <taxon>Bacteroidaceae</taxon>
        <taxon>Bacteroides</taxon>
    </lineage>
</organism>
<gene>
    <name evidence="2" type="ORF">DXC80_03740</name>
</gene>
<protein>
    <submittedName>
        <fullName evidence="2">DUF2493 domain-containing protein</fullName>
    </submittedName>
</protein>
<accession>A0A3E4R8E5</accession>
<feature type="domain" description="YspA cpYpsA-related SLOG" evidence="1">
    <location>
        <begin position="3"/>
        <end position="69"/>
    </location>
</feature>
<dbReference type="RefSeq" id="WP_117680687.1">
    <property type="nucleotide sequence ID" value="NZ_QSRK01000004.1"/>
</dbReference>
<dbReference type="AlphaFoldDB" id="A0A3E4R8E5"/>
<proteinExistence type="predicted"/>
<reference evidence="2 3" key="1">
    <citation type="submission" date="2018-08" db="EMBL/GenBank/DDBJ databases">
        <title>A genome reference for cultivated species of the human gut microbiota.</title>
        <authorList>
            <person name="Zou Y."/>
            <person name="Xue W."/>
            <person name="Luo G."/>
        </authorList>
    </citation>
    <scope>NUCLEOTIDE SEQUENCE [LARGE SCALE GENOMIC DNA]</scope>
    <source>
        <strain evidence="2 3">TF08-13</strain>
    </source>
</reference>
<dbReference type="SUPFAM" id="SSF102405">
    <property type="entry name" value="MCP/YpsA-like"/>
    <property type="match status" value="1"/>
</dbReference>
<dbReference type="Proteomes" id="UP000260795">
    <property type="component" value="Unassembled WGS sequence"/>
</dbReference>
<name>A0A3E4R8E5_BACUN</name>
<evidence type="ECO:0000313" key="3">
    <source>
        <dbReference type="Proteomes" id="UP000260795"/>
    </source>
</evidence>
<evidence type="ECO:0000313" key="2">
    <source>
        <dbReference type="EMBL" id="RGL16292.1"/>
    </source>
</evidence>
<comment type="caution">
    <text evidence="2">The sequence shown here is derived from an EMBL/GenBank/DDBJ whole genome shotgun (WGS) entry which is preliminary data.</text>
</comment>
<evidence type="ECO:0000259" key="1">
    <source>
        <dbReference type="Pfam" id="PF10686"/>
    </source>
</evidence>
<dbReference type="EMBL" id="QSRK01000004">
    <property type="protein sequence ID" value="RGL16292.1"/>
    <property type="molecule type" value="Genomic_DNA"/>
</dbReference>